<protein>
    <recommendedName>
        <fullName evidence="9">ABC3 transporter permease C-terminal domain-containing protein</fullName>
    </recommendedName>
</protein>
<evidence type="ECO:0000256" key="8">
    <source>
        <dbReference type="SAM" id="Phobius"/>
    </source>
</evidence>
<reference evidence="10 11" key="2">
    <citation type="journal article" date="2010" name="Stand. Genomic Sci.">
        <title>Complete genome sequence of Xylanimonas cellulosilytica type strain (XIL07).</title>
        <authorList>
            <person name="Foster B."/>
            <person name="Pukall R."/>
            <person name="Abt B."/>
            <person name="Nolan M."/>
            <person name="Glavina Del Rio T."/>
            <person name="Chen F."/>
            <person name="Lucas S."/>
            <person name="Tice H."/>
            <person name="Pitluck S."/>
            <person name="Cheng J.-F."/>
            <person name="Chertkov O."/>
            <person name="Brettin T."/>
            <person name="Han C."/>
            <person name="Detter J.C."/>
            <person name="Bruce D."/>
            <person name="Goodwin L."/>
            <person name="Ivanova N."/>
            <person name="Mavromatis K."/>
            <person name="Pati A."/>
            <person name="Mikhailova N."/>
            <person name="Chen A."/>
            <person name="Palaniappan K."/>
            <person name="Land M."/>
            <person name="Hauser L."/>
            <person name="Chang Y.-J."/>
            <person name="Jeffries C.D."/>
            <person name="Chain P."/>
            <person name="Rohde M."/>
            <person name="Goeker M."/>
            <person name="Bristow J."/>
            <person name="Eisen J.A."/>
            <person name="Markowitz V."/>
            <person name="Hugenholtz P."/>
            <person name="Kyrpides N.C."/>
            <person name="Klenk H.-P."/>
            <person name="Lapidus A."/>
        </authorList>
    </citation>
    <scope>NUCLEOTIDE SEQUENCE [LARGE SCALE GENOMIC DNA]</scope>
    <source>
        <strain evidence="11">DSM 15894 / CECT 5975 / LMG 20990 / XIL07</strain>
    </source>
</reference>
<proteinExistence type="inferred from homology"/>
<gene>
    <name evidence="10" type="ordered locus">Xcel_0816</name>
</gene>
<evidence type="ECO:0000313" key="11">
    <source>
        <dbReference type="Proteomes" id="UP000002255"/>
    </source>
</evidence>
<evidence type="ECO:0000256" key="1">
    <source>
        <dbReference type="ARBA" id="ARBA00004651"/>
    </source>
</evidence>
<evidence type="ECO:0000256" key="4">
    <source>
        <dbReference type="ARBA" id="ARBA00022989"/>
    </source>
</evidence>
<dbReference type="HOGENOM" id="CLU_000604_8_0_11"/>
<dbReference type="eggNOG" id="COG0577">
    <property type="taxonomic scope" value="Bacteria"/>
</dbReference>
<evidence type="ECO:0000256" key="5">
    <source>
        <dbReference type="ARBA" id="ARBA00023136"/>
    </source>
</evidence>
<evidence type="ECO:0000259" key="9">
    <source>
        <dbReference type="Pfam" id="PF02687"/>
    </source>
</evidence>
<dbReference type="EMBL" id="CP001821">
    <property type="protein sequence ID" value="ACZ29853.1"/>
    <property type="molecule type" value="Genomic_DNA"/>
</dbReference>
<keyword evidence="5 8" id="KW-0472">Membrane</keyword>
<evidence type="ECO:0000256" key="7">
    <source>
        <dbReference type="SAM" id="MobiDB-lite"/>
    </source>
</evidence>
<sequence>MRALIDIVSDILIDLSARRAKVILTLTAVAFATGALSAAVGVARMAENQIDTNLAATVTDRVTITRTTTQTSGDDTDRPPANDSVDAMRVTFPAGSLKRVESIEGVLAAGLKLPLTDGIEATGPTGATAPTVELAGITSGYLTTIGTTTRTAWALDQPADTIAQIAIISADVATAAGIPTDADTLTGYTITVLDETYQVVDVIHGPAARGAVLIPYDRALAARGGDWQATMRVLTRPGAAHPITRVLREAVNPAAPDTLTLSHTADLSTLRTGVATQLGQLIAAIGGLLVILTGLLIANNMVIAVTARTAEIGLRRALGASRSQIASLFITEATLTGLLGGLAGSALATTTTATVAAINQWDVVFTPWHAALGPAIGLTVAIAGTLHPAIRAAHTAPATAIRTD</sequence>
<feature type="domain" description="ABC3 transporter permease C-terminal" evidence="9">
    <location>
        <begin position="285"/>
        <end position="396"/>
    </location>
</feature>
<keyword evidence="3 8" id="KW-0812">Transmembrane</keyword>
<evidence type="ECO:0000256" key="3">
    <source>
        <dbReference type="ARBA" id="ARBA00022692"/>
    </source>
</evidence>
<dbReference type="Pfam" id="PF02687">
    <property type="entry name" value="FtsX"/>
    <property type="match status" value="1"/>
</dbReference>
<dbReference type="AlphaFoldDB" id="D1BY10"/>
<feature type="transmembrane region" description="Helical" evidence="8">
    <location>
        <begin position="368"/>
        <end position="386"/>
    </location>
</feature>
<evidence type="ECO:0000256" key="6">
    <source>
        <dbReference type="ARBA" id="ARBA00038076"/>
    </source>
</evidence>
<dbReference type="OrthoDB" id="9780560at2"/>
<evidence type="ECO:0000313" key="10">
    <source>
        <dbReference type="EMBL" id="ACZ29853.1"/>
    </source>
</evidence>
<keyword evidence="4 8" id="KW-1133">Transmembrane helix</keyword>
<dbReference type="GO" id="GO:0005886">
    <property type="term" value="C:plasma membrane"/>
    <property type="evidence" value="ECO:0007669"/>
    <property type="project" value="UniProtKB-SubCell"/>
</dbReference>
<dbReference type="KEGG" id="xce:Xcel_0816"/>
<dbReference type="InterPro" id="IPR050250">
    <property type="entry name" value="Macrolide_Exporter_MacB"/>
</dbReference>
<organism evidence="10 11">
    <name type="scientific">Xylanimonas cellulosilytica (strain DSM 15894 / JCM 12276 / CECT 5975 / KCTC 9989 / LMG 20990 / NBRC 107835 / XIL07)</name>
    <dbReference type="NCBI Taxonomy" id="446471"/>
    <lineage>
        <taxon>Bacteria</taxon>
        <taxon>Bacillati</taxon>
        <taxon>Actinomycetota</taxon>
        <taxon>Actinomycetes</taxon>
        <taxon>Micrococcales</taxon>
        <taxon>Promicromonosporaceae</taxon>
        <taxon>Xylanimonas</taxon>
    </lineage>
</organism>
<comment type="subcellular location">
    <subcellularLocation>
        <location evidence="1">Cell membrane</location>
        <topology evidence="1">Multi-pass membrane protein</topology>
    </subcellularLocation>
</comment>
<dbReference type="PANTHER" id="PTHR30572">
    <property type="entry name" value="MEMBRANE COMPONENT OF TRANSPORTER-RELATED"/>
    <property type="match status" value="1"/>
</dbReference>
<reference evidence="11" key="1">
    <citation type="submission" date="2009-11" db="EMBL/GenBank/DDBJ databases">
        <title>The complete chromosome of Xylanimonas cellulosilytica DSM 15894.</title>
        <authorList>
            <consortium name="US DOE Joint Genome Institute (JGI-PGF)"/>
            <person name="Lucas S."/>
            <person name="Copeland A."/>
            <person name="Lapidus A."/>
            <person name="Glavina del Rio T."/>
            <person name="Dalin E."/>
            <person name="Tice H."/>
            <person name="Bruce D."/>
            <person name="Goodwin L."/>
            <person name="Pitluck S."/>
            <person name="Kyrpides N."/>
            <person name="Mavromatis K."/>
            <person name="Ivanova N."/>
            <person name="Mikhailova N."/>
            <person name="Foster B."/>
            <person name="Clum A."/>
            <person name="Brettin T."/>
            <person name="Detter J.C."/>
            <person name="Han C."/>
            <person name="Larimer F."/>
            <person name="Land M."/>
            <person name="Hauser L."/>
            <person name="Markowitz V."/>
            <person name="Cheng J.F."/>
            <person name="Hugenholtz P."/>
            <person name="Woyke T."/>
            <person name="Wu D."/>
            <person name="Gehrich-Schroeter G."/>
            <person name="Schneider S."/>
            <person name="Pukall S.R."/>
            <person name="Klenk H.P."/>
            <person name="Eisen J.A."/>
        </authorList>
    </citation>
    <scope>NUCLEOTIDE SEQUENCE [LARGE SCALE GENOMIC DNA]</scope>
    <source>
        <strain evidence="11">DSM 15894 / CECT 5975 / LMG 20990 / XIL07</strain>
    </source>
</reference>
<accession>D1BY10</accession>
<feature type="transmembrane region" description="Helical" evidence="8">
    <location>
        <begin position="325"/>
        <end position="348"/>
    </location>
</feature>
<dbReference type="InterPro" id="IPR003838">
    <property type="entry name" value="ABC3_permease_C"/>
</dbReference>
<dbReference type="Proteomes" id="UP000002255">
    <property type="component" value="Chromosome"/>
</dbReference>
<dbReference type="PANTHER" id="PTHR30572:SF4">
    <property type="entry name" value="ABC TRANSPORTER PERMEASE YTRF"/>
    <property type="match status" value="1"/>
</dbReference>
<feature type="transmembrane region" description="Helical" evidence="8">
    <location>
        <begin position="281"/>
        <end position="305"/>
    </location>
</feature>
<name>D1BY10_XYLCX</name>
<keyword evidence="2" id="KW-1003">Cell membrane</keyword>
<dbReference type="RefSeq" id="WP_012877595.1">
    <property type="nucleotide sequence ID" value="NC_013530.1"/>
</dbReference>
<feature type="transmembrane region" description="Helical" evidence="8">
    <location>
        <begin position="22"/>
        <end position="43"/>
    </location>
</feature>
<comment type="similarity">
    <text evidence="6">Belongs to the ABC-4 integral membrane protein family.</text>
</comment>
<evidence type="ECO:0000256" key="2">
    <source>
        <dbReference type="ARBA" id="ARBA00022475"/>
    </source>
</evidence>
<dbReference type="STRING" id="446471.Xcel_0816"/>
<dbReference type="GO" id="GO:0022857">
    <property type="term" value="F:transmembrane transporter activity"/>
    <property type="evidence" value="ECO:0007669"/>
    <property type="project" value="TreeGrafter"/>
</dbReference>
<keyword evidence="11" id="KW-1185">Reference proteome</keyword>
<feature type="region of interest" description="Disordered" evidence="7">
    <location>
        <begin position="65"/>
        <end position="86"/>
    </location>
</feature>